<gene>
    <name evidence="3" type="ORF">EG327_002641</name>
    <name evidence="2" type="ORF">EG328_002555</name>
</gene>
<comment type="caution">
    <text evidence="2">The sequence shown here is derived from an EMBL/GenBank/DDBJ whole genome shotgun (WGS) entry which is preliminary data.</text>
</comment>
<sequence length="170" mass="19362">MGQELMQRMVEDGVIMRCIHGTVILRFKPDFLLPLTRSHKFGDRVHGEENQQPAEPMLPKFFGKHGHVDVDPKKTKKDGGGKGNWGHPGDEIDDVRNIHMANPRRRSNSSSHLKGAKDFKTKFEHVEVEPVFEEHLHGPLPEDEEVDIHPLEHQSTISSDDSVHSIEEDK</sequence>
<keyword evidence="5" id="KW-1185">Reference proteome</keyword>
<protein>
    <recommendedName>
        <fullName evidence="6">Hyaluronan/mRNA-binding protein domain-containing protein</fullName>
    </recommendedName>
</protein>
<proteinExistence type="predicted"/>
<reference evidence="2 4" key="1">
    <citation type="submission" date="2018-12" db="EMBL/GenBank/DDBJ databases">
        <title>Venturia inaequalis Genome Resource.</title>
        <authorList>
            <person name="Lichtner F.J."/>
        </authorList>
    </citation>
    <scope>NUCLEOTIDE SEQUENCE [LARGE SCALE GENOMIC DNA]</scope>
    <source>
        <strain evidence="2 4">120213</strain>
        <strain evidence="3 5">DMI_063113</strain>
    </source>
</reference>
<evidence type="ECO:0000313" key="2">
    <source>
        <dbReference type="EMBL" id="KAE9976594.1"/>
    </source>
</evidence>
<feature type="region of interest" description="Disordered" evidence="1">
    <location>
        <begin position="65"/>
        <end position="95"/>
    </location>
</feature>
<evidence type="ECO:0000313" key="4">
    <source>
        <dbReference type="Proteomes" id="UP000447873"/>
    </source>
</evidence>
<feature type="compositionally biased region" description="Basic and acidic residues" evidence="1">
    <location>
        <begin position="66"/>
        <end position="80"/>
    </location>
</feature>
<dbReference type="Proteomes" id="UP000447873">
    <property type="component" value="Unassembled WGS sequence"/>
</dbReference>
<dbReference type="EMBL" id="WNWR01000184">
    <property type="protein sequence ID" value="KAE9989485.1"/>
    <property type="molecule type" value="Genomic_DNA"/>
</dbReference>
<dbReference type="Proteomes" id="UP000490939">
    <property type="component" value="Unassembled WGS sequence"/>
</dbReference>
<dbReference type="AlphaFoldDB" id="A0A8H3UXK5"/>
<evidence type="ECO:0000313" key="5">
    <source>
        <dbReference type="Proteomes" id="UP000490939"/>
    </source>
</evidence>
<name>A0A8H3UXK5_VENIN</name>
<evidence type="ECO:0000256" key="1">
    <source>
        <dbReference type="SAM" id="MobiDB-lite"/>
    </source>
</evidence>
<dbReference type="OrthoDB" id="2122308at2759"/>
<feature type="region of interest" description="Disordered" evidence="1">
    <location>
        <begin position="134"/>
        <end position="170"/>
    </location>
</feature>
<evidence type="ECO:0000313" key="3">
    <source>
        <dbReference type="EMBL" id="KAE9989485.1"/>
    </source>
</evidence>
<accession>A0A8H3UXK5</accession>
<evidence type="ECO:0008006" key="6">
    <source>
        <dbReference type="Google" id="ProtNLM"/>
    </source>
</evidence>
<feature type="compositionally biased region" description="Basic and acidic residues" evidence="1">
    <location>
        <begin position="161"/>
        <end position="170"/>
    </location>
</feature>
<dbReference type="EMBL" id="WNWS01000171">
    <property type="protein sequence ID" value="KAE9976594.1"/>
    <property type="molecule type" value="Genomic_DNA"/>
</dbReference>
<organism evidence="2 4">
    <name type="scientific">Venturia inaequalis</name>
    <name type="common">Apple scab fungus</name>
    <dbReference type="NCBI Taxonomy" id="5025"/>
    <lineage>
        <taxon>Eukaryota</taxon>
        <taxon>Fungi</taxon>
        <taxon>Dikarya</taxon>
        <taxon>Ascomycota</taxon>
        <taxon>Pezizomycotina</taxon>
        <taxon>Dothideomycetes</taxon>
        <taxon>Pleosporomycetidae</taxon>
        <taxon>Venturiales</taxon>
        <taxon>Venturiaceae</taxon>
        <taxon>Venturia</taxon>
    </lineage>
</organism>